<dbReference type="Gene3D" id="1.10.357.10">
    <property type="entry name" value="Tetracycline Repressor, domain 2"/>
    <property type="match status" value="1"/>
</dbReference>
<dbReference type="AlphaFoldDB" id="A0A502CSU9"/>
<dbReference type="InterPro" id="IPR009057">
    <property type="entry name" value="Homeodomain-like_sf"/>
</dbReference>
<feature type="domain" description="HTH tetR-type" evidence="5">
    <location>
        <begin position="6"/>
        <end position="65"/>
    </location>
</feature>
<dbReference type="GO" id="GO:0000976">
    <property type="term" value="F:transcription cis-regulatory region binding"/>
    <property type="evidence" value="ECO:0007669"/>
    <property type="project" value="TreeGrafter"/>
</dbReference>
<dbReference type="InterPro" id="IPR001647">
    <property type="entry name" value="HTH_TetR"/>
</dbReference>
<dbReference type="PROSITE" id="PS50977">
    <property type="entry name" value="HTH_TETR_2"/>
    <property type="match status" value="1"/>
</dbReference>
<keyword evidence="1" id="KW-0805">Transcription regulation</keyword>
<dbReference type="SUPFAM" id="SSF46689">
    <property type="entry name" value="Homeodomain-like"/>
    <property type="match status" value="1"/>
</dbReference>
<dbReference type="Proteomes" id="UP000317722">
    <property type="component" value="Unassembled WGS sequence"/>
</dbReference>
<evidence type="ECO:0000256" key="1">
    <source>
        <dbReference type="ARBA" id="ARBA00023015"/>
    </source>
</evidence>
<dbReference type="PRINTS" id="PR00455">
    <property type="entry name" value="HTHTETR"/>
</dbReference>
<dbReference type="InterPro" id="IPR050109">
    <property type="entry name" value="HTH-type_TetR-like_transc_reg"/>
</dbReference>
<dbReference type="InterPro" id="IPR049445">
    <property type="entry name" value="TetR_SbtR-like_C"/>
</dbReference>
<evidence type="ECO:0000256" key="2">
    <source>
        <dbReference type="ARBA" id="ARBA00023125"/>
    </source>
</evidence>
<name>A0A502CSU9_9MICO</name>
<dbReference type="PANTHER" id="PTHR30055:SF234">
    <property type="entry name" value="HTH-TYPE TRANSCRIPTIONAL REGULATOR BETI"/>
    <property type="match status" value="1"/>
</dbReference>
<feature type="DNA-binding region" description="H-T-H motif" evidence="4">
    <location>
        <begin position="28"/>
        <end position="47"/>
    </location>
</feature>
<protein>
    <submittedName>
        <fullName evidence="6">TetR/AcrR family transcriptional regulator</fullName>
    </submittedName>
</protein>
<dbReference type="GO" id="GO:0003700">
    <property type="term" value="F:DNA-binding transcription factor activity"/>
    <property type="evidence" value="ECO:0007669"/>
    <property type="project" value="TreeGrafter"/>
</dbReference>
<gene>
    <name evidence="6" type="ORF">EAH86_16210</name>
</gene>
<evidence type="ECO:0000256" key="4">
    <source>
        <dbReference type="PROSITE-ProRule" id="PRU00335"/>
    </source>
</evidence>
<proteinExistence type="predicted"/>
<dbReference type="Pfam" id="PF00440">
    <property type="entry name" value="TetR_N"/>
    <property type="match status" value="1"/>
</dbReference>
<keyword evidence="2 4" id="KW-0238">DNA-binding</keyword>
<accession>A0A502CSU9</accession>
<dbReference type="InterPro" id="IPR036271">
    <property type="entry name" value="Tet_transcr_reg_TetR-rel_C_sf"/>
</dbReference>
<evidence type="ECO:0000313" key="7">
    <source>
        <dbReference type="Proteomes" id="UP000317722"/>
    </source>
</evidence>
<keyword evidence="7" id="KW-1185">Reference proteome</keyword>
<evidence type="ECO:0000259" key="5">
    <source>
        <dbReference type="PROSITE" id="PS50977"/>
    </source>
</evidence>
<dbReference type="Pfam" id="PF21597">
    <property type="entry name" value="TetR_C_43"/>
    <property type="match status" value="1"/>
</dbReference>
<keyword evidence="3" id="KW-0804">Transcription</keyword>
<dbReference type="OrthoDB" id="3192968at2"/>
<dbReference type="PANTHER" id="PTHR30055">
    <property type="entry name" value="HTH-TYPE TRANSCRIPTIONAL REGULATOR RUTR"/>
    <property type="match status" value="1"/>
</dbReference>
<evidence type="ECO:0000313" key="6">
    <source>
        <dbReference type="EMBL" id="TPG15169.1"/>
    </source>
</evidence>
<dbReference type="SUPFAM" id="SSF48498">
    <property type="entry name" value="Tetracyclin repressor-like, C-terminal domain"/>
    <property type="match status" value="1"/>
</dbReference>
<comment type="caution">
    <text evidence="6">The sequence shown here is derived from an EMBL/GenBank/DDBJ whole genome shotgun (WGS) entry which is preliminary data.</text>
</comment>
<reference evidence="6 7" key="1">
    <citation type="journal article" date="2019" name="Environ. Microbiol.">
        <title>Species interactions and distinct microbial communities in high Arctic permafrost affected cryosols are associated with the CH4 and CO2 gas fluxes.</title>
        <authorList>
            <person name="Altshuler I."/>
            <person name="Hamel J."/>
            <person name="Turney S."/>
            <person name="Magnuson E."/>
            <person name="Levesque R."/>
            <person name="Greer C."/>
            <person name="Whyte L.G."/>
        </authorList>
    </citation>
    <scope>NUCLEOTIDE SEQUENCE [LARGE SCALE GENOMIC DNA]</scope>
    <source>
        <strain evidence="6 7">S9.3A</strain>
    </source>
</reference>
<sequence length="180" mass="19821">MRADAQRNYERLVLAAREVLRESGTESSLEEIARRAGVGIGTLYRRFPTRLSLLEAVYREDVDALAVSTTRLVEQEQPWEALEAWVWVLLDYAATKRALFQELVDAAGRDSELLTHSRETVIGAAGLVLRNAQEAGVARAEVEPSDLLRLVGGCTMMGELESEQQKRVVAIVLGGIRAAA</sequence>
<organism evidence="6 7">
    <name type="scientific">Pedococcus bigeumensis</name>
    <dbReference type="NCBI Taxonomy" id="433644"/>
    <lineage>
        <taxon>Bacteria</taxon>
        <taxon>Bacillati</taxon>
        <taxon>Actinomycetota</taxon>
        <taxon>Actinomycetes</taxon>
        <taxon>Micrococcales</taxon>
        <taxon>Intrasporangiaceae</taxon>
        <taxon>Pedococcus</taxon>
    </lineage>
</organism>
<evidence type="ECO:0000256" key="3">
    <source>
        <dbReference type="ARBA" id="ARBA00023163"/>
    </source>
</evidence>
<dbReference type="EMBL" id="RCZM01000005">
    <property type="protein sequence ID" value="TPG15169.1"/>
    <property type="molecule type" value="Genomic_DNA"/>
</dbReference>